<evidence type="ECO:0000259" key="11">
    <source>
        <dbReference type="Pfam" id="PF00697"/>
    </source>
</evidence>
<evidence type="ECO:0000256" key="1">
    <source>
        <dbReference type="ARBA" id="ARBA00001164"/>
    </source>
</evidence>
<dbReference type="UniPathway" id="UPA00035">
    <property type="reaction ID" value="UER00042"/>
</dbReference>
<dbReference type="AlphaFoldDB" id="A0A0W0XUG1"/>
<dbReference type="InterPro" id="IPR011060">
    <property type="entry name" value="RibuloseP-bd_barrel"/>
</dbReference>
<dbReference type="OrthoDB" id="9804217at2"/>
<keyword evidence="9 10" id="KW-0413">Isomerase</keyword>
<dbReference type="STRING" id="45073.Lqui_2031"/>
<evidence type="ECO:0000256" key="9">
    <source>
        <dbReference type="ARBA" id="ARBA00023235"/>
    </source>
</evidence>
<keyword evidence="6 10" id="KW-0028">Amino-acid biosynthesis</keyword>
<dbReference type="GO" id="GO:0000162">
    <property type="term" value="P:L-tryptophan biosynthetic process"/>
    <property type="evidence" value="ECO:0007669"/>
    <property type="project" value="UniProtKB-UniRule"/>
</dbReference>
<dbReference type="EMBL" id="LNYS01000012">
    <property type="protein sequence ID" value="KTD48220.1"/>
    <property type="molecule type" value="Genomic_DNA"/>
</dbReference>
<protein>
    <recommendedName>
        <fullName evidence="5 10">N-(5'-phosphoribosyl)anthranilate isomerase</fullName>
        <shortName evidence="10">PRAI</shortName>
        <ecNumber evidence="4 10">5.3.1.24</ecNumber>
    </recommendedName>
</protein>
<dbReference type="Proteomes" id="UP000054618">
    <property type="component" value="Unassembled WGS sequence"/>
</dbReference>
<dbReference type="CDD" id="cd00405">
    <property type="entry name" value="PRAI"/>
    <property type="match status" value="1"/>
</dbReference>
<accession>A0A0W0XUG1</accession>
<evidence type="ECO:0000256" key="2">
    <source>
        <dbReference type="ARBA" id="ARBA00004664"/>
    </source>
</evidence>
<dbReference type="GO" id="GO:0004640">
    <property type="term" value="F:phosphoribosylanthranilate isomerase activity"/>
    <property type="evidence" value="ECO:0007669"/>
    <property type="project" value="UniProtKB-UniRule"/>
</dbReference>
<proteinExistence type="inferred from homology"/>
<evidence type="ECO:0000256" key="7">
    <source>
        <dbReference type="ARBA" id="ARBA00022822"/>
    </source>
</evidence>
<dbReference type="Gene3D" id="3.20.20.70">
    <property type="entry name" value="Aldolase class I"/>
    <property type="match status" value="1"/>
</dbReference>
<dbReference type="PATRIC" id="fig|45073.5.peg.2141"/>
<organism evidence="12 13">
    <name type="scientific">Legionella quinlivanii</name>
    <dbReference type="NCBI Taxonomy" id="45073"/>
    <lineage>
        <taxon>Bacteria</taxon>
        <taxon>Pseudomonadati</taxon>
        <taxon>Pseudomonadota</taxon>
        <taxon>Gammaproteobacteria</taxon>
        <taxon>Legionellales</taxon>
        <taxon>Legionellaceae</taxon>
        <taxon>Legionella</taxon>
    </lineage>
</organism>
<dbReference type="NCBIfam" id="NF002298">
    <property type="entry name" value="PRK01222.1-4"/>
    <property type="match status" value="1"/>
</dbReference>
<dbReference type="PANTHER" id="PTHR42894">
    <property type="entry name" value="N-(5'-PHOSPHORIBOSYL)ANTHRANILATE ISOMERASE"/>
    <property type="match status" value="1"/>
</dbReference>
<reference evidence="12 13" key="1">
    <citation type="submission" date="2015-11" db="EMBL/GenBank/DDBJ databases">
        <title>Genomic analysis of 38 Legionella species identifies large and diverse effector repertoires.</title>
        <authorList>
            <person name="Burstein D."/>
            <person name="Amaro F."/>
            <person name="Zusman T."/>
            <person name="Lifshitz Z."/>
            <person name="Cohen O."/>
            <person name="Gilbert J.A."/>
            <person name="Pupko T."/>
            <person name="Shuman H.A."/>
            <person name="Segal G."/>
        </authorList>
    </citation>
    <scope>NUCLEOTIDE SEQUENCE [LARGE SCALE GENOMIC DNA]</scope>
    <source>
        <strain evidence="12 13">CDC#1442-AUS-E</strain>
    </source>
</reference>
<sequence length="210" mass="23007">MNKRVRIKMCGMTRREDIMAAAHLGVDAVGLIFHPASPRHVSLEQARELVRDWPVFVDLVAVLVNPAVQMVENILDELPVSCLQFHGDEPPEFCRQFNRPFIKAVPVMSSASVNDAIAKYETASALLLETPSVSVRGGSGQVFDWNLIPLQRRLPLILAGGLNTANIVQALETCHPDAVDVCSGVESSPGIKDHDKMVRFVELAGGIHEH</sequence>
<dbReference type="InterPro" id="IPR013785">
    <property type="entry name" value="Aldolase_TIM"/>
</dbReference>
<evidence type="ECO:0000313" key="12">
    <source>
        <dbReference type="EMBL" id="KTD48220.1"/>
    </source>
</evidence>
<comment type="caution">
    <text evidence="12">The sequence shown here is derived from an EMBL/GenBank/DDBJ whole genome shotgun (WGS) entry which is preliminary data.</text>
</comment>
<comment type="pathway">
    <text evidence="2 10">Amino-acid biosynthesis; L-tryptophan biosynthesis; L-tryptophan from chorismate: step 3/5.</text>
</comment>
<evidence type="ECO:0000256" key="10">
    <source>
        <dbReference type="HAMAP-Rule" id="MF_00135"/>
    </source>
</evidence>
<dbReference type="InterPro" id="IPR001240">
    <property type="entry name" value="PRAI_dom"/>
</dbReference>
<evidence type="ECO:0000256" key="4">
    <source>
        <dbReference type="ARBA" id="ARBA00012572"/>
    </source>
</evidence>
<gene>
    <name evidence="10 12" type="primary">trpF</name>
    <name evidence="12" type="ORF">Lqui_2031</name>
</gene>
<evidence type="ECO:0000256" key="8">
    <source>
        <dbReference type="ARBA" id="ARBA00023141"/>
    </source>
</evidence>
<dbReference type="Pfam" id="PF00697">
    <property type="entry name" value="PRAI"/>
    <property type="match status" value="1"/>
</dbReference>
<evidence type="ECO:0000256" key="6">
    <source>
        <dbReference type="ARBA" id="ARBA00022605"/>
    </source>
</evidence>
<name>A0A0W0XUG1_9GAMM</name>
<comment type="catalytic activity">
    <reaction evidence="1 10">
        <text>N-(5-phospho-beta-D-ribosyl)anthranilate = 1-(2-carboxyphenylamino)-1-deoxy-D-ribulose 5-phosphate</text>
        <dbReference type="Rhea" id="RHEA:21540"/>
        <dbReference type="ChEBI" id="CHEBI:18277"/>
        <dbReference type="ChEBI" id="CHEBI:58613"/>
        <dbReference type="EC" id="5.3.1.24"/>
    </reaction>
</comment>
<dbReference type="SUPFAM" id="SSF51366">
    <property type="entry name" value="Ribulose-phoshate binding barrel"/>
    <property type="match status" value="1"/>
</dbReference>
<evidence type="ECO:0000256" key="5">
    <source>
        <dbReference type="ARBA" id="ARBA00022272"/>
    </source>
</evidence>
<dbReference type="EC" id="5.3.1.24" evidence="4 10"/>
<comment type="similarity">
    <text evidence="3 10">Belongs to the TrpF family.</text>
</comment>
<dbReference type="PANTHER" id="PTHR42894:SF1">
    <property type="entry name" value="N-(5'-PHOSPHORIBOSYL)ANTHRANILATE ISOMERASE"/>
    <property type="match status" value="1"/>
</dbReference>
<dbReference type="InterPro" id="IPR044643">
    <property type="entry name" value="TrpF_fam"/>
</dbReference>
<feature type="domain" description="N-(5'phosphoribosyl) anthranilate isomerase (PRAI)" evidence="11">
    <location>
        <begin position="8"/>
        <end position="202"/>
    </location>
</feature>
<keyword evidence="7 10" id="KW-0822">Tryptophan biosynthesis</keyword>
<dbReference type="HAMAP" id="MF_00135">
    <property type="entry name" value="PRAI"/>
    <property type="match status" value="1"/>
</dbReference>
<evidence type="ECO:0000256" key="3">
    <source>
        <dbReference type="ARBA" id="ARBA00007571"/>
    </source>
</evidence>
<keyword evidence="13" id="KW-1185">Reference proteome</keyword>
<evidence type="ECO:0000313" key="13">
    <source>
        <dbReference type="Proteomes" id="UP000054618"/>
    </source>
</evidence>
<dbReference type="FunFam" id="3.20.20.70:FF:000075">
    <property type="entry name" value="Tryptophan biosynthesis protein TRP1"/>
    <property type="match status" value="1"/>
</dbReference>
<dbReference type="RefSeq" id="WP_058508130.1">
    <property type="nucleotide sequence ID" value="NZ_CAAAIK010000010.1"/>
</dbReference>
<keyword evidence="8 10" id="KW-0057">Aromatic amino acid biosynthesis</keyword>